<dbReference type="EMBL" id="CM056813">
    <property type="protein sequence ID" value="KAJ8639843.1"/>
    <property type="molecule type" value="Genomic_DNA"/>
</dbReference>
<reference evidence="1 2" key="1">
    <citation type="journal article" date="2022" name="Hortic Res">
        <title>A haplotype resolved chromosomal level avocado genome allows analysis of novel avocado genes.</title>
        <authorList>
            <person name="Nath O."/>
            <person name="Fletcher S.J."/>
            <person name="Hayward A."/>
            <person name="Shaw L.M."/>
            <person name="Masouleh A.K."/>
            <person name="Furtado A."/>
            <person name="Henry R.J."/>
            <person name="Mitter N."/>
        </authorList>
    </citation>
    <scope>NUCLEOTIDE SEQUENCE [LARGE SCALE GENOMIC DNA]</scope>
    <source>
        <strain evidence="2">cv. Hass</strain>
    </source>
</reference>
<accession>A0ACC2M350</accession>
<dbReference type="Proteomes" id="UP001234297">
    <property type="component" value="Chromosome 5"/>
</dbReference>
<organism evidence="1 2">
    <name type="scientific">Persea americana</name>
    <name type="common">Avocado</name>
    <dbReference type="NCBI Taxonomy" id="3435"/>
    <lineage>
        <taxon>Eukaryota</taxon>
        <taxon>Viridiplantae</taxon>
        <taxon>Streptophyta</taxon>
        <taxon>Embryophyta</taxon>
        <taxon>Tracheophyta</taxon>
        <taxon>Spermatophyta</taxon>
        <taxon>Magnoliopsida</taxon>
        <taxon>Magnoliidae</taxon>
        <taxon>Laurales</taxon>
        <taxon>Lauraceae</taxon>
        <taxon>Persea</taxon>
    </lineage>
</organism>
<protein>
    <submittedName>
        <fullName evidence="1">Uncharacterized protein</fullName>
    </submittedName>
</protein>
<comment type="caution">
    <text evidence="1">The sequence shown here is derived from an EMBL/GenBank/DDBJ whole genome shotgun (WGS) entry which is preliminary data.</text>
</comment>
<name>A0ACC2M350_PERAE</name>
<gene>
    <name evidence="1" type="ORF">MRB53_016537</name>
</gene>
<evidence type="ECO:0000313" key="1">
    <source>
        <dbReference type="EMBL" id="KAJ8639843.1"/>
    </source>
</evidence>
<sequence>MDSWVRRKGRGRGAVETGDECGVAVLRAKKKKMGSPGLRENPDMEGASASVESDDGDGVMGFGGDGFAACVEEDDERE</sequence>
<evidence type="ECO:0000313" key="2">
    <source>
        <dbReference type="Proteomes" id="UP001234297"/>
    </source>
</evidence>
<proteinExistence type="predicted"/>
<keyword evidence="2" id="KW-1185">Reference proteome</keyword>